<proteinExistence type="inferred from homology"/>
<reference evidence="11" key="1">
    <citation type="submission" date="2025-08" db="UniProtKB">
        <authorList>
            <consortium name="RefSeq"/>
        </authorList>
    </citation>
    <scope>IDENTIFICATION</scope>
    <source>
        <tissue evidence="11">Epidermis and Blubber</tissue>
    </source>
</reference>
<comment type="function">
    <text evidence="7">Component of the large ribosomal subunit. The ribosome is a large ribonucleoprotein complex responsible for the synthesis of proteins in the cell.</text>
</comment>
<sequence length="109" mass="12235">MAPGKKFVVKGGKKKKQVLKFTLDCTHPAEGRIMDAANFEQFLQERIKVNGKSGNLGGGVVTNERSKSKITVTSEVAFSKRYLKYLTKKYLKKNNLCDWLHVVANSKES</sequence>
<dbReference type="PANTHER" id="PTHR10064:SF2">
    <property type="entry name" value="LARGE RIBOSOMAL SUBUNIT PROTEIN EL22"/>
    <property type="match status" value="1"/>
</dbReference>
<evidence type="ECO:0000256" key="3">
    <source>
        <dbReference type="ARBA" id="ARBA00011133"/>
    </source>
</evidence>
<evidence type="ECO:0000256" key="5">
    <source>
        <dbReference type="ARBA" id="ARBA00022980"/>
    </source>
</evidence>
<evidence type="ECO:0000313" key="10">
    <source>
        <dbReference type="Proteomes" id="UP000694857"/>
    </source>
</evidence>
<dbReference type="GO" id="GO:0003723">
    <property type="term" value="F:RNA binding"/>
    <property type="evidence" value="ECO:0007669"/>
    <property type="project" value="TreeGrafter"/>
</dbReference>
<dbReference type="GO" id="GO:0003735">
    <property type="term" value="F:structural constituent of ribosome"/>
    <property type="evidence" value="ECO:0007669"/>
    <property type="project" value="InterPro"/>
</dbReference>
<evidence type="ECO:0000256" key="6">
    <source>
        <dbReference type="ARBA" id="ARBA00023274"/>
    </source>
</evidence>
<evidence type="ECO:0000256" key="8">
    <source>
        <dbReference type="ARBA" id="ARBA00040613"/>
    </source>
</evidence>
<dbReference type="InterPro" id="IPR038526">
    <property type="entry name" value="Ribosomal_eL22_sf"/>
</dbReference>
<comment type="subunit">
    <text evidence="3">Component of the large ribosomal subunit.</text>
</comment>
<gene>
    <name evidence="11" type="primary">LOC118880265</name>
</gene>
<keyword evidence="10" id="KW-1185">Reference proteome</keyword>
<dbReference type="GeneID" id="118880265"/>
<keyword evidence="4" id="KW-0963">Cytoplasm</keyword>
<evidence type="ECO:0000256" key="1">
    <source>
        <dbReference type="ARBA" id="ARBA00004496"/>
    </source>
</evidence>
<name>A0A8B8V4H9_BALMU</name>
<dbReference type="RefSeq" id="XP_036679734.1">
    <property type="nucleotide sequence ID" value="XM_036823839.1"/>
</dbReference>
<comment type="subcellular location">
    <subcellularLocation>
        <location evidence="1">Cytoplasm</location>
    </subcellularLocation>
</comment>
<dbReference type="GO" id="GO:0005737">
    <property type="term" value="C:cytoplasm"/>
    <property type="evidence" value="ECO:0007669"/>
    <property type="project" value="UniProtKB-SubCell"/>
</dbReference>
<evidence type="ECO:0000256" key="4">
    <source>
        <dbReference type="ARBA" id="ARBA00022490"/>
    </source>
</evidence>
<dbReference type="GO" id="GO:0005840">
    <property type="term" value="C:ribosome"/>
    <property type="evidence" value="ECO:0007669"/>
    <property type="project" value="UniProtKB-KW"/>
</dbReference>
<dbReference type="GO" id="GO:1990904">
    <property type="term" value="C:ribonucleoprotein complex"/>
    <property type="evidence" value="ECO:0007669"/>
    <property type="project" value="UniProtKB-KW"/>
</dbReference>
<dbReference type="AlphaFoldDB" id="A0A8B8V4H9"/>
<protein>
    <recommendedName>
        <fullName evidence="8">Large ribosomal subunit protein eL22</fullName>
    </recommendedName>
    <alternativeName>
        <fullName evidence="9">60S ribosomal protein L22</fullName>
    </alternativeName>
</protein>
<comment type="similarity">
    <text evidence="2">Belongs to the eukaryotic ribosomal protein eL22 family.</text>
</comment>
<dbReference type="OrthoDB" id="10259820at2759"/>
<evidence type="ECO:0000313" key="11">
    <source>
        <dbReference type="RefSeq" id="XP_036679734.1"/>
    </source>
</evidence>
<keyword evidence="5" id="KW-0689">Ribosomal protein</keyword>
<dbReference type="FunFam" id="3.30.1360.210:FF:000001">
    <property type="entry name" value="60S ribosomal protein L22 1"/>
    <property type="match status" value="1"/>
</dbReference>
<organism evidence="10 11">
    <name type="scientific">Balaenoptera musculus</name>
    <name type="common">Blue whale</name>
    <dbReference type="NCBI Taxonomy" id="9771"/>
    <lineage>
        <taxon>Eukaryota</taxon>
        <taxon>Metazoa</taxon>
        <taxon>Chordata</taxon>
        <taxon>Craniata</taxon>
        <taxon>Vertebrata</taxon>
        <taxon>Euteleostomi</taxon>
        <taxon>Mammalia</taxon>
        <taxon>Eutheria</taxon>
        <taxon>Laurasiatheria</taxon>
        <taxon>Artiodactyla</taxon>
        <taxon>Whippomorpha</taxon>
        <taxon>Cetacea</taxon>
        <taxon>Mysticeti</taxon>
        <taxon>Balaenopteridae</taxon>
        <taxon>Balaenoptera</taxon>
    </lineage>
</organism>
<evidence type="ECO:0000256" key="2">
    <source>
        <dbReference type="ARBA" id="ARBA00007817"/>
    </source>
</evidence>
<dbReference type="PANTHER" id="PTHR10064">
    <property type="entry name" value="60S RIBOSOMAL PROTEIN L22"/>
    <property type="match status" value="1"/>
</dbReference>
<dbReference type="GO" id="GO:0002181">
    <property type="term" value="P:cytoplasmic translation"/>
    <property type="evidence" value="ECO:0007669"/>
    <property type="project" value="TreeGrafter"/>
</dbReference>
<dbReference type="InterPro" id="IPR002671">
    <property type="entry name" value="Ribosomal_eL22"/>
</dbReference>
<dbReference type="Gene3D" id="3.30.1360.210">
    <property type="match status" value="1"/>
</dbReference>
<dbReference type="KEGG" id="bmus:118880265"/>
<evidence type="ECO:0000256" key="7">
    <source>
        <dbReference type="ARBA" id="ARBA00034092"/>
    </source>
</evidence>
<keyword evidence="6" id="KW-0687">Ribonucleoprotein</keyword>
<dbReference type="Pfam" id="PF01776">
    <property type="entry name" value="Ribosomal_L22e"/>
    <property type="match status" value="1"/>
</dbReference>
<evidence type="ECO:0000256" key="9">
    <source>
        <dbReference type="ARBA" id="ARBA00041214"/>
    </source>
</evidence>
<accession>A0A8B8V4H9</accession>
<dbReference type="Proteomes" id="UP000694857">
    <property type="component" value="Chromosome 14"/>
</dbReference>